<dbReference type="Proteomes" id="UP000239388">
    <property type="component" value="Unassembled WGS sequence"/>
</dbReference>
<organism evidence="1 2">
    <name type="scientific">Blastopirellula marina</name>
    <dbReference type="NCBI Taxonomy" id="124"/>
    <lineage>
        <taxon>Bacteria</taxon>
        <taxon>Pseudomonadati</taxon>
        <taxon>Planctomycetota</taxon>
        <taxon>Planctomycetia</taxon>
        <taxon>Pirellulales</taxon>
        <taxon>Pirellulaceae</taxon>
        <taxon>Blastopirellula</taxon>
    </lineage>
</organism>
<dbReference type="Gene3D" id="2.60.120.260">
    <property type="entry name" value="Galactose-binding domain-like"/>
    <property type="match status" value="1"/>
</dbReference>
<proteinExistence type="predicted"/>
<name>A0A2S8FH98_9BACT</name>
<dbReference type="AlphaFoldDB" id="A0A2S8FH98"/>
<evidence type="ECO:0000313" key="1">
    <source>
        <dbReference type="EMBL" id="PQO31545.1"/>
    </source>
</evidence>
<comment type="caution">
    <text evidence="1">The sequence shown here is derived from an EMBL/GenBank/DDBJ whole genome shotgun (WGS) entry which is preliminary data.</text>
</comment>
<evidence type="ECO:0000313" key="2">
    <source>
        <dbReference type="Proteomes" id="UP000239388"/>
    </source>
</evidence>
<reference evidence="1 2" key="1">
    <citation type="submission" date="2018-02" db="EMBL/GenBank/DDBJ databases">
        <title>Comparative genomes isolates from brazilian mangrove.</title>
        <authorList>
            <person name="Araujo J.E."/>
            <person name="Taketani R.G."/>
            <person name="Silva M.C.P."/>
            <person name="Loureco M.V."/>
            <person name="Andreote F.D."/>
        </authorList>
    </citation>
    <scope>NUCLEOTIDE SEQUENCE [LARGE SCALE GENOMIC DNA]</scope>
    <source>
        <strain evidence="1 2">NAP PRIS-MGV</strain>
    </source>
</reference>
<accession>A0A2S8FH98</accession>
<dbReference type="EMBL" id="PUIB01000019">
    <property type="protein sequence ID" value="PQO31545.1"/>
    <property type="molecule type" value="Genomic_DNA"/>
</dbReference>
<gene>
    <name evidence="1" type="ORF">C5Y98_19165</name>
</gene>
<protein>
    <submittedName>
        <fullName evidence="1">Uncharacterized protein</fullName>
    </submittedName>
</protein>
<sequence length="888" mass="100969">MFAYALLPLLIVAADWKDTPIEQRHPEAVELFHCDFEEDSDLNYDLWPDQWTRRTGPGYPRYVDIEITDKDAGEGKRALSMKLDGGAATAYSPPIAIRDIFSYVLEARIKTKDLKYDKAYISLTFFDSNQQPVETYYSEKFRETGDWLKIRIGPIAPEKSGLELAVIGLHIGPKNEVDEDLTGEVLFDDIWFARLPKMTLETADGGFCYYNDQPIQVNCKVSGILERDPTIIFELVDVGQQNLARHESRLDAKVVARKAEKISELFGKKAYQDKDWDVGYAGDITWKPPITENGYYEVRATMMGSSGLMHRRVMTMAVVSRDVSPEGGEFGWSLPHGEKPLDFQRMFDLLVTGGISWVKFPVWYADNDLERANNIARFAERLHKHHINMVAVIDKPPADIRSLFGEQETMLVANVFSEPLLWRPYIEPILTRLSLTVHYWQLGADNDVSFVGYRNLDEKLRQIRQEIRTSGQDIILGIPWRWMASPPSDAKPPFDFLAFSILPPSGEMEGLLPMTKDELGTYLDKSKGQTIRFATVFPLPRSKYSTEERARDLVEKMVAAKIHQVDAAFISLPFDREYGLMNEDGSPSELLLPWRTTARLISGREYLGQIQLPAGSPNHVFSRNGRTVMLIWNSRETTETLYLGDDVKIIDLWGRESIPEKDGNKQIIPVGPIPHFLIGLNDGVTRLRLAFKFNPAELESDFGRTQRIDATIQNTFPTAISGVARLISPDVWNVNPSILRFKLTRGGEMKSPYKILLRADASSGMQPVRIDFQISGDQEYEFSVYREIQVGSGMMQVESTTELDEDTGDLVIEATVHNLQENLLSFDCLLYAAGRKQMRQRIMNFGLGRTTLVYRIPDGKDLMGTTILLRLREIGGTRVFNHRVEVKY</sequence>